<dbReference type="Gene3D" id="3.40.50.1820">
    <property type="entry name" value="alpha/beta hydrolase"/>
    <property type="match status" value="1"/>
</dbReference>
<evidence type="ECO:0000313" key="3">
    <source>
        <dbReference type="EMBL" id="CAL1545468.1"/>
    </source>
</evidence>
<evidence type="ECO:0000259" key="2">
    <source>
        <dbReference type="Pfam" id="PF00135"/>
    </source>
</evidence>
<dbReference type="SUPFAM" id="SSF53474">
    <property type="entry name" value="alpha/beta-Hydrolases"/>
    <property type="match status" value="1"/>
</dbReference>
<reference evidence="3 4" key="1">
    <citation type="submission" date="2024-04" db="EMBL/GenBank/DDBJ databases">
        <authorList>
            <consortium name="Genoscope - CEA"/>
            <person name="William W."/>
        </authorList>
    </citation>
    <scope>NUCLEOTIDE SEQUENCE [LARGE SCALE GENOMIC DNA]</scope>
</reference>
<evidence type="ECO:0000313" key="4">
    <source>
        <dbReference type="Proteomes" id="UP001497497"/>
    </source>
</evidence>
<dbReference type="Pfam" id="PF00135">
    <property type="entry name" value="COesterase"/>
    <property type="match status" value="1"/>
</dbReference>
<accession>A0AAV2IKH0</accession>
<dbReference type="AlphaFoldDB" id="A0AAV2IKH0"/>
<feature type="chain" id="PRO_5043371099" description="Carboxylesterase type B domain-containing protein" evidence="1">
    <location>
        <begin position="25"/>
        <end position="558"/>
    </location>
</feature>
<dbReference type="InterPro" id="IPR029058">
    <property type="entry name" value="AB_hydrolase_fold"/>
</dbReference>
<comment type="caution">
    <text evidence="3">The sequence shown here is derived from an EMBL/GenBank/DDBJ whole genome shotgun (WGS) entry which is preliminary data.</text>
</comment>
<dbReference type="Proteomes" id="UP001497497">
    <property type="component" value="Unassembled WGS sequence"/>
</dbReference>
<name>A0AAV2IKH0_LYMST</name>
<keyword evidence="1" id="KW-0732">Signal</keyword>
<dbReference type="EMBL" id="CAXITT010000711">
    <property type="protein sequence ID" value="CAL1545468.1"/>
    <property type="molecule type" value="Genomic_DNA"/>
</dbReference>
<organism evidence="3 4">
    <name type="scientific">Lymnaea stagnalis</name>
    <name type="common">Great pond snail</name>
    <name type="synonym">Helix stagnalis</name>
    <dbReference type="NCBI Taxonomy" id="6523"/>
    <lineage>
        <taxon>Eukaryota</taxon>
        <taxon>Metazoa</taxon>
        <taxon>Spiralia</taxon>
        <taxon>Lophotrochozoa</taxon>
        <taxon>Mollusca</taxon>
        <taxon>Gastropoda</taxon>
        <taxon>Heterobranchia</taxon>
        <taxon>Euthyneura</taxon>
        <taxon>Panpulmonata</taxon>
        <taxon>Hygrophila</taxon>
        <taxon>Lymnaeoidea</taxon>
        <taxon>Lymnaeidae</taxon>
        <taxon>Lymnaea</taxon>
    </lineage>
</organism>
<proteinExistence type="predicted"/>
<dbReference type="InterPro" id="IPR019819">
    <property type="entry name" value="Carboxylesterase_B_CS"/>
</dbReference>
<sequence length="558" mass="62120">MTETLLLLLLVVLTAVAHLSGHDAAPVVAAPAGTFRGTTEWSPHGQPFTAFLGIPYAQPPVGQLRFSKPEPFPRIQGVYDATKRGPLCIQPQDIDLGYPSGEDCLYLNVYVPYQKDVSTQSSKKVLFYIHGGGGFMGSANEHIPGELVTTKDIIVVTLNYRLAWLGFLKGEDPLLPGNQGLWDQLMALRWVKDNVRAFGGDPDDVTVGGQSFGSVCVSALSITRQAKGLFTKGVLISGSGVSPFFTHNDSHTLLNYLSNKLGCQHANLTATVQCLRSLPAESFVIPIVSKFTGLFISEDGELLTSSIPALAEDARYLKEVGFHSRDYLVSLTNMEGPILLQGVFALGFDIQALTPQNLTSLTQWPVPVSEKVITWYRDLRSNTFLPAFNIAGDLVFAMPTFNFLKMFSSGNSGFPDRERESYFMLLEHMPTYIPQPFVGFYHALDLSYVFDLDPSDILKIYYRLDAARGYTEEEMEMRRVYQSIVVDFMTTGNPGLGLNRNMTAAWRPFDPDKEHFLSLTHRPSVQQFPLEDRRAFWTKTFPEAVEALRVQDLLKDEL</sequence>
<feature type="signal peptide" evidence="1">
    <location>
        <begin position="1"/>
        <end position="24"/>
    </location>
</feature>
<protein>
    <recommendedName>
        <fullName evidence="2">Carboxylesterase type B domain-containing protein</fullName>
    </recommendedName>
</protein>
<gene>
    <name evidence="3" type="ORF">GSLYS_00018951001</name>
</gene>
<dbReference type="InterPro" id="IPR002018">
    <property type="entry name" value="CarbesteraseB"/>
</dbReference>
<evidence type="ECO:0000256" key="1">
    <source>
        <dbReference type="SAM" id="SignalP"/>
    </source>
</evidence>
<dbReference type="PANTHER" id="PTHR11559">
    <property type="entry name" value="CARBOXYLESTERASE"/>
    <property type="match status" value="1"/>
</dbReference>
<dbReference type="InterPro" id="IPR050309">
    <property type="entry name" value="Type-B_Carboxylest/Lipase"/>
</dbReference>
<keyword evidence="4" id="KW-1185">Reference proteome</keyword>
<dbReference type="PROSITE" id="PS00941">
    <property type="entry name" value="CARBOXYLESTERASE_B_2"/>
    <property type="match status" value="1"/>
</dbReference>
<feature type="domain" description="Carboxylesterase type B" evidence="2">
    <location>
        <begin position="25"/>
        <end position="537"/>
    </location>
</feature>